<accession>A0AAC9LA64</accession>
<dbReference type="Gene3D" id="3.30.2130.10">
    <property type="entry name" value="VC0802-like"/>
    <property type="match status" value="1"/>
</dbReference>
<protein>
    <submittedName>
        <fullName evidence="3">Uncharacterized protein</fullName>
    </submittedName>
</protein>
<dbReference type="PANTHER" id="PTHR31131:SF6">
    <property type="entry name" value="CASTOR ACT DOMAIN-CONTAINING PROTEIN"/>
    <property type="match status" value="1"/>
</dbReference>
<gene>
    <name evidence="3" type="ORF">UA74_08685</name>
</gene>
<sequence length="133" mass="14042">MELDVLAGEYAVCRLDAGEALPDWIGPRDGSRLCSVTWAGTELSVLCPAEQVPVDEEAGDVRVTAGWLALRVRGPLDFALIGVLASLAEPLREAGVSVFSVSTFDTDYLLVPAADRFTALAALREAGHTIAEG</sequence>
<dbReference type="Proteomes" id="UP000185511">
    <property type="component" value="Chromosome"/>
</dbReference>
<proteinExistence type="predicted"/>
<dbReference type="SUPFAM" id="SSF55021">
    <property type="entry name" value="ACT-like"/>
    <property type="match status" value="2"/>
</dbReference>
<reference evidence="4" key="1">
    <citation type="submission" date="2016-06" db="EMBL/GenBank/DDBJ databases">
        <title>Complete genome sequence of Actinoalloteichus fjordicus DSM 46855 (=ADI127-17), type strain of the new species Actinoalloteichus fjordicus.</title>
        <authorList>
            <person name="Ruckert C."/>
            <person name="Nouioui I."/>
            <person name="Willmese J."/>
            <person name="van Wezel G."/>
            <person name="Klenk H.-P."/>
            <person name="Kalinowski J."/>
            <person name="Zotchev S.B."/>
        </authorList>
    </citation>
    <scope>NUCLEOTIDE SEQUENCE [LARGE SCALE GENOMIC DNA]</scope>
    <source>
        <strain evidence="4">ADI127-7</strain>
    </source>
</reference>
<dbReference type="AlphaFoldDB" id="A0AAC9LA64"/>
<dbReference type="EMBL" id="CP016076">
    <property type="protein sequence ID" value="APU13801.1"/>
    <property type="molecule type" value="Genomic_DNA"/>
</dbReference>
<evidence type="ECO:0000313" key="3">
    <source>
        <dbReference type="EMBL" id="APU13801.1"/>
    </source>
</evidence>
<dbReference type="Pfam" id="PF21631">
    <property type="entry name" value="A9CJY8-like_N"/>
    <property type="match status" value="1"/>
</dbReference>
<dbReference type="InterPro" id="IPR016540">
    <property type="entry name" value="UCP008459"/>
</dbReference>
<dbReference type="Pfam" id="PF13840">
    <property type="entry name" value="ACT_7"/>
    <property type="match status" value="1"/>
</dbReference>
<dbReference type="InterPro" id="IPR045865">
    <property type="entry name" value="ACT-like_dom_sf"/>
</dbReference>
<organism evidence="3 4">
    <name type="scientific">Actinoalloteichus fjordicus</name>
    <dbReference type="NCBI Taxonomy" id="1612552"/>
    <lineage>
        <taxon>Bacteria</taxon>
        <taxon>Bacillati</taxon>
        <taxon>Actinomycetota</taxon>
        <taxon>Actinomycetes</taxon>
        <taxon>Pseudonocardiales</taxon>
        <taxon>Pseudonocardiaceae</taxon>
        <taxon>Actinoalloteichus</taxon>
    </lineage>
</organism>
<name>A0AAC9LA64_9PSEU</name>
<dbReference type="InterPro" id="IPR051719">
    <property type="entry name" value="CASTOR_mTORC1"/>
</dbReference>
<feature type="domain" description="A9CJY8-like N-terminal" evidence="2">
    <location>
        <begin position="8"/>
        <end position="55"/>
    </location>
</feature>
<feature type="domain" description="CASTOR ACT" evidence="1">
    <location>
        <begin position="64"/>
        <end position="125"/>
    </location>
</feature>
<dbReference type="InterPro" id="IPR049447">
    <property type="entry name" value="A9CJY8-like_N"/>
</dbReference>
<evidence type="ECO:0000313" key="4">
    <source>
        <dbReference type="Proteomes" id="UP000185511"/>
    </source>
</evidence>
<evidence type="ECO:0000259" key="1">
    <source>
        <dbReference type="Pfam" id="PF13840"/>
    </source>
</evidence>
<dbReference type="RefSeq" id="WP_075764196.1">
    <property type="nucleotide sequence ID" value="NZ_CP016076.1"/>
</dbReference>
<dbReference type="PANTHER" id="PTHR31131">
    <property type="entry name" value="CHROMOSOME 1, WHOLE GENOME SHOTGUN SEQUENCE"/>
    <property type="match status" value="1"/>
</dbReference>
<evidence type="ECO:0000259" key="2">
    <source>
        <dbReference type="Pfam" id="PF21631"/>
    </source>
</evidence>
<keyword evidence="4" id="KW-1185">Reference proteome</keyword>
<dbReference type="InterPro" id="IPR027795">
    <property type="entry name" value="CASTOR_ACT_dom"/>
</dbReference>
<dbReference type="KEGG" id="acad:UA74_08685"/>
<dbReference type="PIRSF" id="PIRSF008459">
    <property type="entry name" value="UCP008459"/>
    <property type="match status" value="1"/>
</dbReference>